<evidence type="ECO:0000313" key="11">
    <source>
        <dbReference type="Proteomes" id="UP001151518"/>
    </source>
</evidence>
<comment type="similarity">
    <text evidence="4">Belongs to the ELP5 family.</text>
</comment>
<keyword evidence="8" id="KW-0539">Nucleus</keyword>
<proteinExistence type="inferred from homology"/>
<feature type="compositionally biased region" description="Gly residues" evidence="9">
    <location>
        <begin position="366"/>
        <end position="377"/>
    </location>
</feature>
<comment type="pathway">
    <text evidence="3">tRNA modification; 5-methoxycarbonylmethyl-2-thiouridine-tRNA biosynthesis.</text>
</comment>
<evidence type="ECO:0000256" key="9">
    <source>
        <dbReference type="SAM" id="MobiDB-lite"/>
    </source>
</evidence>
<dbReference type="PANTHER" id="PTHR15641:SF1">
    <property type="entry name" value="ELONGATOR COMPLEX PROTEIN 5"/>
    <property type="match status" value="1"/>
</dbReference>
<feature type="compositionally biased region" description="Polar residues" evidence="9">
    <location>
        <begin position="284"/>
        <end position="316"/>
    </location>
</feature>
<dbReference type="InterPro" id="IPR019519">
    <property type="entry name" value="Elp5"/>
</dbReference>
<feature type="region of interest" description="Disordered" evidence="9">
    <location>
        <begin position="354"/>
        <end position="400"/>
    </location>
</feature>
<dbReference type="InterPro" id="IPR027417">
    <property type="entry name" value="P-loop_NTPase"/>
</dbReference>
<dbReference type="AlphaFoldDB" id="A0A9W8L1G0"/>
<keyword evidence="7" id="KW-0819">tRNA processing</keyword>
<dbReference type="PANTHER" id="PTHR15641">
    <property type="entry name" value="ELONGATOR COMPLEX PROTEIN 5"/>
    <property type="match status" value="1"/>
</dbReference>
<evidence type="ECO:0000313" key="10">
    <source>
        <dbReference type="EMBL" id="KAJ2680834.1"/>
    </source>
</evidence>
<dbReference type="Pfam" id="PF10483">
    <property type="entry name" value="Elong_Iki1"/>
    <property type="match status" value="1"/>
</dbReference>
<feature type="compositionally biased region" description="Acidic residues" evidence="9">
    <location>
        <begin position="383"/>
        <end position="400"/>
    </location>
</feature>
<evidence type="ECO:0000256" key="3">
    <source>
        <dbReference type="ARBA" id="ARBA00005043"/>
    </source>
</evidence>
<reference evidence="10" key="1">
    <citation type="submission" date="2022-07" db="EMBL/GenBank/DDBJ databases">
        <title>Phylogenomic reconstructions and comparative analyses of Kickxellomycotina fungi.</title>
        <authorList>
            <person name="Reynolds N.K."/>
            <person name="Stajich J.E."/>
            <person name="Barry K."/>
            <person name="Grigoriev I.V."/>
            <person name="Crous P."/>
            <person name="Smith M.E."/>
        </authorList>
    </citation>
    <scope>NUCLEOTIDE SEQUENCE</scope>
    <source>
        <strain evidence="10">NRRL 3115</strain>
    </source>
</reference>
<feature type="region of interest" description="Disordered" evidence="9">
    <location>
        <begin position="284"/>
        <end position="322"/>
    </location>
</feature>
<evidence type="ECO:0000256" key="8">
    <source>
        <dbReference type="ARBA" id="ARBA00023242"/>
    </source>
</evidence>
<dbReference type="Proteomes" id="UP001151518">
    <property type="component" value="Unassembled WGS sequence"/>
</dbReference>
<dbReference type="GO" id="GO:0005634">
    <property type="term" value="C:nucleus"/>
    <property type="evidence" value="ECO:0007669"/>
    <property type="project" value="UniProtKB-SubCell"/>
</dbReference>
<comment type="subcellular location">
    <subcellularLocation>
        <location evidence="2">Cytoplasm</location>
    </subcellularLocation>
    <subcellularLocation>
        <location evidence="1">Nucleus</location>
    </subcellularLocation>
</comment>
<sequence>MTTAATAASQLSIRRIATYQKYSAHLVFLSETAQQTALPLQEALVRESIQRGLSVIVVCIEGQLSADIMDSPQANVVDCRPTLDQIGSGAARNSAIDFAHLSRVIRQTQAIGTKSAAECTTTKSSTLVVFDSIDLLLHTSILDTLSLLRSIRSNMAKTLQSRILARFSRDILTSKAEGASSSQNIGLPLVSNTLNCLADAVIDVYPLDTLPTWMPGWYSNGTTRPFVSLKDNDSRRGILRLEHRKHSGKIGLELSSFEISDNMLPEFRAIDIPSAAASLYKLPGQTQPQNKQQASSPPQKATAQAVATSPQGQQQLDPAAGLPFNLNLTDKQRRDRANVELPYMEVQFANASISGNSDQTVSGHSSVGGGDGSGGGKIHYQLDETDDWDDEDDLDDDLEI</sequence>
<dbReference type="GO" id="GO:0033588">
    <property type="term" value="C:elongator holoenzyme complex"/>
    <property type="evidence" value="ECO:0007669"/>
    <property type="project" value="InterPro"/>
</dbReference>
<evidence type="ECO:0000256" key="5">
    <source>
        <dbReference type="ARBA" id="ARBA00020264"/>
    </source>
</evidence>
<protein>
    <recommendedName>
        <fullName evidence="5">Elongator complex protein 5</fullName>
    </recommendedName>
</protein>
<organism evidence="10 11">
    <name type="scientific">Coemansia spiralis</name>
    <dbReference type="NCBI Taxonomy" id="417178"/>
    <lineage>
        <taxon>Eukaryota</taxon>
        <taxon>Fungi</taxon>
        <taxon>Fungi incertae sedis</taxon>
        <taxon>Zoopagomycota</taxon>
        <taxon>Kickxellomycotina</taxon>
        <taxon>Kickxellomycetes</taxon>
        <taxon>Kickxellales</taxon>
        <taxon>Kickxellaceae</taxon>
        <taxon>Coemansia</taxon>
    </lineage>
</organism>
<evidence type="ECO:0000256" key="2">
    <source>
        <dbReference type="ARBA" id="ARBA00004496"/>
    </source>
</evidence>
<dbReference type="GO" id="GO:0005829">
    <property type="term" value="C:cytosol"/>
    <property type="evidence" value="ECO:0007669"/>
    <property type="project" value="TreeGrafter"/>
</dbReference>
<gene>
    <name evidence="10" type="ORF">GGI25_000470</name>
</gene>
<comment type="caution">
    <text evidence="10">The sequence shown here is derived from an EMBL/GenBank/DDBJ whole genome shotgun (WGS) entry which is preliminary data.</text>
</comment>
<keyword evidence="6" id="KW-0963">Cytoplasm</keyword>
<accession>A0A9W8L1G0</accession>
<dbReference type="GO" id="GO:0000049">
    <property type="term" value="F:tRNA binding"/>
    <property type="evidence" value="ECO:0007669"/>
    <property type="project" value="TreeGrafter"/>
</dbReference>
<dbReference type="EMBL" id="JANBTW010000003">
    <property type="protein sequence ID" value="KAJ2680834.1"/>
    <property type="molecule type" value="Genomic_DNA"/>
</dbReference>
<name>A0A9W8L1G0_9FUNG</name>
<evidence type="ECO:0000256" key="4">
    <source>
        <dbReference type="ARBA" id="ARBA00009567"/>
    </source>
</evidence>
<dbReference type="GO" id="GO:0002098">
    <property type="term" value="P:tRNA wobble uridine modification"/>
    <property type="evidence" value="ECO:0007669"/>
    <property type="project" value="InterPro"/>
</dbReference>
<dbReference type="OrthoDB" id="166907at2759"/>
<evidence type="ECO:0000256" key="6">
    <source>
        <dbReference type="ARBA" id="ARBA00022490"/>
    </source>
</evidence>
<evidence type="ECO:0000256" key="7">
    <source>
        <dbReference type="ARBA" id="ARBA00022694"/>
    </source>
</evidence>
<dbReference type="Gene3D" id="3.40.50.300">
    <property type="entry name" value="P-loop containing nucleotide triphosphate hydrolases"/>
    <property type="match status" value="1"/>
</dbReference>
<evidence type="ECO:0000256" key="1">
    <source>
        <dbReference type="ARBA" id="ARBA00004123"/>
    </source>
</evidence>